<evidence type="ECO:0000313" key="3">
    <source>
        <dbReference type="EMBL" id="PWE16106.1"/>
    </source>
</evidence>
<evidence type="ECO:0000313" key="6">
    <source>
        <dbReference type="Proteomes" id="UP001211866"/>
    </source>
</evidence>
<dbReference type="RefSeq" id="WP_003799953.1">
    <property type="nucleotide sequence ID" value="NZ_CP013119.1"/>
</dbReference>
<protein>
    <submittedName>
        <fullName evidence="3">Conjugal transfer protein</fullName>
    </submittedName>
    <submittedName>
        <fullName evidence="4">RAQPRD family integrative conjugative element protein</fullName>
    </submittedName>
</protein>
<evidence type="ECO:0000256" key="2">
    <source>
        <dbReference type="SAM" id="SignalP"/>
    </source>
</evidence>
<dbReference type="AlphaFoldDB" id="A0A2U2BQ36"/>
<dbReference type="STRING" id="511.UZ73_18895"/>
<gene>
    <name evidence="3" type="ORF">DF183_05115</name>
    <name evidence="4" type="ORF">M2J83_11060</name>
</gene>
<dbReference type="GeneID" id="29371002"/>
<accession>A0A2U2BQ36</accession>
<sequence>MKPQQSGPSERKTHRAWAAALMLVACATVQAGDADSERESLARIENELAVVQQMVAAASRDAPPSQRVNFRYEWLINDLDVMRRGIQQHLNAPMQPRPVEPLRGDYRQ</sequence>
<reference evidence="3 5" key="1">
    <citation type="submission" date="2018-05" db="EMBL/GenBank/DDBJ databases">
        <title>Genome Sequence of an Efficient Indole-Degrading Bacterium, Alcaligenes sp.YBY.</title>
        <authorList>
            <person name="Yang B."/>
        </authorList>
    </citation>
    <scope>NUCLEOTIDE SEQUENCE [LARGE SCALE GENOMIC DNA]</scope>
    <source>
        <strain evidence="3 5">YBY</strain>
    </source>
</reference>
<reference evidence="3 5" key="2">
    <citation type="submission" date="2018-05" db="EMBL/GenBank/DDBJ databases">
        <authorList>
            <person name="Lanie J.A."/>
            <person name="Ng W.-L."/>
            <person name="Kazmierczak K.M."/>
            <person name="Andrzejewski T.M."/>
            <person name="Davidsen T.M."/>
            <person name="Wayne K.J."/>
            <person name="Tettelin H."/>
            <person name="Glass J.I."/>
            <person name="Rusch D."/>
            <person name="Podicherti R."/>
            <person name="Tsui H.-C.T."/>
            <person name="Winkler M.E."/>
        </authorList>
    </citation>
    <scope>NUCLEOTIDE SEQUENCE [LARGE SCALE GENOMIC DNA]</scope>
    <source>
        <strain evidence="3 5">YBY</strain>
    </source>
</reference>
<reference evidence="4 6" key="3">
    <citation type="submission" date="2022-05" db="EMBL/GenBank/DDBJ databases">
        <title>Complete sequence of strain NY11312.</title>
        <authorList>
            <person name="Zhou D."/>
        </authorList>
    </citation>
    <scope>NUCLEOTIDE SEQUENCE [LARGE SCALE GENOMIC DNA]</scope>
    <source>
        <strain evidence="4 6">NY11312</strain>
    </source>
</reference>
<dbReference type="PROSITE" id="PS51257">
    <property type="entry name" value="PROKAR_LIPOPROTEIN"/>
    <property type="match status" value="1"/>
</dbReference>
<feature type="signal peptide" evidence="2">
    <location>
        <begin position="1"/>
        <end position="31"/>
    </location>
</feature>
<dbReference type="EMBL" id="QEXO01000001">
    <property type="protein sequence ID" value="PWE16106.1"/>
    <property type="molecule type" value="Genomic_DNA"/>
</dbReference>
<feature type="coiled-coil region" evidence="1">
    <location>
        <begin position="34"/>
        <end position="61"/>
    </location>
</feature>
<evidence type="ECO:0000313" key="5">
    <source>
        <dbReference type="Proteomes" id="UP000245216"/>
    </source>
</evidence>
<dbReference type="EMBL" id="CP096916">
    <property type="protein sequence ID" value="WBM36367.1"/>
    <property type="molecule type" value="Genomic_DNA"/>
</dbReference>
<proteinExistence type="predicted"/>
<name>A0A2U2BQ36_ALCFA</name>
<keyword evidence="6" id="KW-1185">Reference proteome</keyword>
<dbReference type="KEGG" id="afa:UZ73_18895"/>
<evidence type="ECO:0000256" key="1">
    <source>
        <dbReference type="SAM" id="Coils"/>
    </source>
</evidence>
<dbReference type="Proteomes" id="UP001211866">
    <property type="component" value="Chromosome"/>
</dbReference>
<dbReference type="Proteomes" id="UP000245216">
    <property type="component" value="Unassembled WGS sequence"/>
</dbReference>
<keyword evidence="2" id="KW-0732">Signal</keyword>
<keyword evidence="1" id="KW-0175">Coiled coil</keyword>
<feature type="chain" id="PRO_5044580897" evidence="2">
    <location>
        <begin position="32"/>
        <end position="108"/>
    </location>
</feature>
<evidence type="ECO:0000313" key="4">
    <source>
        <dbReference type="EMBL" id="WBM36367.1"/>
    </source>
</evidence>
<dbReference type="InterPro" id="IPR019110">
    <property type="entry name" value="Uncharacterised_RAQPRD"/>
</dbReference>
<dbReference type="Pfam" id="PF09686">
    <property type="entry name" value="Plasmid_RAQPRD"/>
    <property type="match status" value="1"/>
</dbReference>
<organism evidence="3 5">
    <name type="scientific">Alcaligenes faecalis</name>
    <dbReference type="NCBI Taxonomy" id="511"/>
    <lineage>
        <taxon>Bacteria</taxon>
        <taxon>Pseudomonadati</taxon>
        <taxon>Pseudomonadota</taxon>
        <taxon>Betaproteobacteria</taxon>
        <taxon>Burkholderiales</taxon>
        <taxon>Alcaligenaceae</taxon>
        <taxon>Alcaligenes</taxon>
    </lineage>
</organism>